<protein>
    <submittedName>
        <fullName evidence="6">Uncharacterized protein</fullName>
    </submittedName>
</protein>
<evidence type="ECO:0000256" key="3">
    <source>
        <dbReference type="ARBA" id="ARBA00022722"/>
    </source>
</evidence>
<dbReference type="AlphaFoldDB" id="A0A3S3R0P5"/>
<reference evidence="6 7" key="1">
    <citation type="submission" date="2017-01" db="EMBL/GenBank/DDBJ databases">
        <title>The cable genome- insights into the physiology and evolution of filamentous bacteria capable of sulfide oxidation via long distance electron transfer.</title>
        <authorList>
            <person name="Schreiber L."/>
            <person name="Bjerg J.T."/>
            <person name="Boggild A."/>
            <person name="Van De Vossenberg J."/>
            <person name="Meysman F."/>
            <person name="Nielsen L.P."/>
            <person name="Schramm A."/>
            <person name="Kjeldsen K.U."/>
        </authorList>
    </citation>
    <scope>NUCLEOTIDE SEQUENCE [LARGE SCALE GENOMIC DNA]</scope>
    <source>
        <strain evidence="6">MCF</strain>
    </source>
</reference>
<evidence type="ECO:0000313" key="6">
    <source>
        <dbReference type="EMBL" id="RWX47338.1"/>
    </source>
</evidence>
<dbReference type="Pfam" id="PF01934">
    <property type="entry name" value="HepT-like"/>
    <property type="match status" value="1"/>
</dbReference>
<evidence type="ECO:0000313" key="7">
    <source>
        <dbReference type="Proteomes" id="UP000287853"/>
    </source>
</evidence>
<name>A0A3S3R0P5_9BACT</name>
<sequence>MLDDKARLQHILDAILEIEEYMTTHSETDFFSNSMLSSACIRQLEIIGEAAGRISKELRTASPTIRWKEIIGLRNRHYTDLFQPADLTGSCCFANNAKSIG</sequence>
<comment type="caution">
    <text evidence="6">The sequence shown here is derived from an EMBL/GenBank/DDBJ whole genome shotgun (WGS) entry which is preliminary data.</text>
</comment>
<dbReference type="GO" id="GO:0110001">
    <property type="term" value="C:toxin-antitoxin complex"/>
    <property type="evidence" value="ECO:0007669"/>
    <property type="project" value="InterPro"/>
</dbReference>
<dbReference type="InterPro" id="IPR008201">
    <property type="entry name" value="HepT-like"/>
</dbReference>
<accession>A0A3S3R0P5</accession>
<dbReference type="PANTHER" id="PTHR34139:SF1">
    <property type="entry name" value="RNASE MJ1380-RELATED"/>
    <property type="match status" value="1"/>
</dbReference>
<keyword evidence="5" id="KW-0378">Hydrolase</keyword>
<organism evidence="6 7">
    <name type="scientific">Candidatus Electrothrix aarhusensis</name>
    <dbReference type="NCBI Taxonomy" id="1859131"/>
    <lineage>
        <taxon>Bacteria</taxon>
        <taxon>Pseudomonadati</taxon>
        <taxon>Thermodesulfobacteriota</taxon>
        <taxon>Desulfobulbia</taxon>
        <taxon>Desulfobulbales</taxon>
        <taxon>Desulfobulbaceae</taxon>
        <taxon>Candidatus Electrothrix</taxon>
    </lineage>
</organism>
<evidence type="ECO:0000256" key="4">
    <source>
        <dbReference type="ARBA" id="ARBA00022741"/>
    </source>
</evidence>
<dbReference type="InterPro" id="IPR051813">
    <property type="entry name" value="HepT_RNase_toxin"/>
</dbReference>
<dbReference type="Proteomes" id="UP000287853">
    <property type="component" value="Unassembled WGS sequence"/>
</dbReference>
<evidence type="ECO:0000256" key="2">
    <source>
        <dbReference type="ARBA" id="ARBA00022649"/>
    </source>
</evidence>
<dbReference type="GO" id="GO:0004540">
    <property type="term" value="F:RNA nuclease activity"/>
    <property type="evidence" value="ECO:0007669"/>
    <property type="project" value="InterPro"/>
</dbReference>
<evidence type="ECO:0000256" key="1">
    <source>
        <dbReference type="ARBA" id="ARBA00022553"/>
    </source>
</evidence>
<keyword evidence="2" id="KW-1277">Toxin-antitoxin system</keyword>
<evidence type="ECO:0000256" key="5">
    <source>
        <dbReference type="ARBA" id="ARBA00022801"/>
    </source>
</evidence>
<dbReference type="PANTHER" id="PTHR34139">
    <property type="entry name" value="UPF0331 PROTEIN MJ0127"/>
    <property type="match status" value="1"/>
</dbReference>
<keyword evidence="3" id="KW-0540">Nuclease</keyword>
<dbReference type="EMBL" id="MTKO01000035">
    <property type="protein sequence ID" value="RWX47338.1"/>
    <property type="molecule type" value="Genomic_DNA"/>
</dbReference>
<keyword evidence="1" id="KW-0597">Phosphoprotein</keyword>
<gene>
    <name evidence="6" type="ORF">H206_03622</name>
</gene>
<dbReference type="GO" id="GO:0000166">
    <property type="term" value="F:nucleotide binding"/>
    <property type="evidence" value="ECO:0007669"/>
    <property type="project" value="UniProtKB-KW"/>
</dbReference>
<proteinExistence type="predicted"/>
<keyword evidence="4" id="KW-0547">Nucleotide-binding</keyword>
<dbReference type="GO" id="GO:0016787">
    <property type="term" value="F:hydrolase activity"/>
    <property type="evidence" value="ECO:0007669"/>
    <property type="project" value="UniProtKB-KW"/>
</dbReference>
<keyword evidence="7" id="KW-1185">Reference proteome</keyword>